<keyword evidence="1" id="KW-0732">Signal</keyword>
<dbReference type="AlphaFoldDB" id="B8HPB3"/>
<organism evidence="3">
    <name type="scientific">Cyanothece sp. (strain PCC 7425 / ATCC 29141)</name>
    <dbReference type="NCBI Taxonomy" id="395961"/>
    <lineage>
        <taxon>Bacteria</taxon>
        <taxon>Bacillati</taxon>
        <taxon>Cyanobacteriota</taxon>
        <taxon>Cyanophyceae</taxon>
        <taxon>Gomontiellales</taxon>
        <taxon>Cyanothecaceae</taxon>
        <taxon>Cyanothece</taxon>
    </lineage>
</organism>
<dbReference type="OrthoDB" id="9809781at2"/>
<feature type="signal peptide" evidence="1">
    <location>
        <begin position="1"/>
        <end position="25"/>
    </location>
</feature>
<dbReference type="PROSITE" id="PS51257">
    <property type="entry name" value="PROKAR_LIPOPROTEIN"/>
    <property type="match status" value="1"/>
</dbReference>
<dbReference type="eggNOG" id="COG4632">
    <property type="taxonomic scope" value="Bacteria"/>
</dbReference>
<evidence type="ECO:0000256" key="1">
    <source>
        <dbReference type="SAM" id="SignalP"/>
    </source>
</evidence>
<dbReference type="HOGENOM" id="CLU_071601_0_0_3"/>
<feature type="chain" id="PRO_5002873602" description="Phosphodiester glycosidase domain-containing protein" evidence="1">
    <location>
        <begin position="26"/>
        <end position="304"/>
    </location>
</feature>
<dbReference type="PANTHER" id="PTHR40446:SF2">
    <property type="entry name" value="N-ACETYLGLUCOSAMINE-1-PHOSPHODIESTER ALPHA-N-ACETYLGLUCOSAMINIDASE"/>
    <property type="match status" value="1"/>
</dbReference>
<proteinExistence type="predicted"/>
<name>B8HPB3_CYAP4</name>
<accession>B8HPB3</accession>
<gene>
    <name evidence="3" type="ordered locus">Cyan7425_5078</name>
</gene>
<dbReference type="InterPro" id="IPR018711">
    <property type="entry name" value="NAGPA"/>
</dbReference>
<dbReference type="EMBL" id="CP001344">
    <property type="protein sequence ID" value="ACL47373.1"/>
    <property type="molecule type" value="Genomic_DNA"/>
</dbReference>
<evidence type="ECO:0000313" key="3">
    <source>
        <dbReference type="EMBL" id="ACL47373.1"/>
    </source>
</evidence>
<dbReference type="PANTHER" id="PTHR40446">
    <property type="entry name" value="N-ACETYLGLUCOSAMINE-1-PHOSPHODIESTER ALPHA-N-ACETYLGLUCOSAMINIDASE"/>
    <property type="match status" value="1"/>
</dbReference>
<evidence type="ECO:0000259" key="2">
    <source>
        <dbReference type="Pfam" id="PF09992"/>
    </source>
</evidence>
<dbReference type="STRING" id="395961.Cyan7425_5078"/>
<protein>
    <recommendedName>
        <fullName evidence="2">Phosphodiester glycosidase domain-containing protein</fullName>
    </recommendedName>
</protein>
<dbReference type="Pfam" id="PF09992">
    <property type="entry name" value="NAGPA"/>
    <property type="match status" value="1"/>
</dbReference>
<reference evidence="3" key="1">
    <citation type="submission" date="2009-01" db="EMBL/GenBank/DDBJ databases">
        <title>Complete sequence of chromosome Cyanothece sp. PCC 7425.</title>
        <authorList>
            <consortium name="US DOE Joint Genome Institute"/>
            <person name="Lucas S."/>
            <person name="Copeland A."/>
            <person name="Lapidus A."/>
            <person name="Glavina del Rio T."/>
            <person name="Dalin E."/>
            <person name="Tice H."/>
            <person name="Bruce D."/>
            <person name="Goodwin L."/>
            <person name="Pitluck S."/>
            <person name="Sims D."/>
            <person name="Meineke L."/>
            <person name="Brettin T."/>
            <person name="Detter J.C."/>
            <person name="Han C."/>
            <person name="Larimer F."/>
            <person name="Land M."/>
            <person name="Hauser L."/>
            <person name="Kyrpides N."/>
            <person name="Ovchinnikova G."/>
            <person name="Liberton M."/>
            <person name="Stoeckel J."/>
            <person name="Banerjee A."/>
            <person name="Singh A."/>
            <person name="Page L."/>
            <person name="Sato H."/>
            <person name="Zhao L."/>
            <person name="Sherman L."/>
            <person name="Pakrasi H."/>
            <person name="Richardson P."/>
        </authorList>
    </citation>
    <scope>NUCLEOTIDE SEQUENCE</scope>
    <source>
        <strain evidence="3">PCC 7425</strain>
    </source>
</reference>
<sequence length="304" mass="32350">MKRCFSLGLPLVIGLGLIGSTTACTQTSTTASSAPVAPTPPQPLQYKVYSLPHSKIHTLVIPAGSTYEVTAAIAPDVQPLATFAQQHQAIAVLNGGFFDPVNGKSTSHVVLAGKQVANPQDNERLIQNPDLIPYLPLILNRSELRNYRCAGQIRYEISRHDKPIPPGCELLMALGAGPQLLPQNTSVQEGFMAYSGETITRDSLGSLYPNARSAIGLKADGSLVWLMVAERSDANQPGGLSLPELAQFMQSLGVVKGMNLDGGSSASFYYQGQTHFGKLNASGEPVQRPVKSVLLLNQTGASTR</sequence>
<feature type="domain" description="Phosphodiester glycosidase" evidence="2">
    <location>
        <begin position="88"/>
        <end position="295"/>
    </location>
</feature>
<dbReference type="KEGG" id="cyn:Cyan7425_5078"/>